<comment type="subcellular location">
    <subcellularLocation>
        <location evidence="1">Cell projection</location>
        <location evidence="1">Cilium</location>
    </subcellularLocation>
    <subcellularLocation>
        <location evidence="2">Cytoplasm</location>
    </subcellularLocation>
</comment>
<reference evidence="8 9" key="1">
    <citation type="journal article" date="2022" name="bioRxiv">
        <title>Genomics of Preaxostyla Flagellates Illuminates Evolutionary Transitions and the Path Towards Mitochondrial Loss.</title>
        <authorList>
            <person name="Novak L.V.F."/>
            <person name="Treitli S.C."/>
            <person name="Pyrih J."/>
            <person name="Halakuc P."/>
            <person name="Pipaliya S.V."/>
            <person name="Vacek V."/>
            <person name="Brzon O."/>
            <person name="Soukal P."/>
            <person name="Eme L."/>
            <person name="Dacks J.B."/>
            <person name="Karnkowska A."/>
            <person name="Elias M."/>
            <person name="Hampl V."/>
        </authorList>
    </citation>
    <scope>NUCLEOTIDE SEQUENCE [LARGE SCALE GENOMIC DNA]</scope>
    <source>
        <strain evidence="8">NAU3</strain>
        <tissue evidence="8">Gut</tissue>
    </source>
</reference>
<dbReference type="InterPro" id="IPR013783">
    <property type="entry name" value="Ig-like_fold"/>
</dbReference>
<feature type="compositionally biased region" description="Polar residues" evidence="6">
    <location>
        <begin position="23"/>
        <end position="32"/>
    </location>
</feature>
<keyword evidence="3" id="KW-0963">Cytoplasm</keyword>
<evidence type="ECO:0000256" key="2">
    <source>
        <dbReference type="ARBA" id="ARBA00004496"/>
    </source>
</evidence>
<dbReference type="InterPro" id="IPR053879">
    <property type="entry name" value="HYDIN_VesB_CFA65-like_Ig"/>
</dbReference>
<organism evidence="8 9">
    <name type="scientific">Blattamonas nauphoetae</name>
    <dbReference type="NCBI Taxonomy" id="2049346"/>
    <lineage>
        <taxon>Eukaryota</taxon>
        <taxon>Metamonada</taxon>
        <taxon>Preaxostyla</taxon>
        <taxon>Oxymonadida</taxon>
        <taxon>Blattamonas</taxon>
    </lineage>
</organism>
<protein>
    <recommendedName>
        <fullName evidence="7">HYDIN/VesB/CFA65-like Ig-like domain-containing protein</fullName>
    </recommendedName>
</protein>
<keyword evidence="9" id="KW-1185">Reference proteome</keyword>
<evidence type="ECO:0000313" key="8">
    <source>
        <dbReference type="EMBL" id="KAK2948383.1"/>
    </source>
</evidence>
<feature type="domain" description="HYDIN/VesB/CFA65-like Ig-like" evidence="7">
    <location>
        <begin position="333"/>
        <end position="399"/>
    </location>
</feature>
<evidence type="ECO:0000313" key="9">
    <source>
        <dbReference type="Proteomes" id="UP001281761"/>
    </source>
</evidence>
<dbReference type="EMBL" id="JARBJD010000178">
    <property type="protein sequence ID" value="KAK2948383.1"/>
    <property type="molecule type" value="Genomic_DNA"/>
</dbReference>
<keyword evidence="4" id="KW-0969">Cilium</keyword>
<dbReference type="PANTHER" id="PTHR45912:SF3">
    <property type="entry name" value="CILIA- AND FLAGELLA-ASSOCIATED PROTEIN 47"/>
    <property type="match status" value="1"/>
</dbReference>
<keyword evidence="5" id="KW-0966">Cell projection</keyword>
<dbReference type="Gene3D" id="2.60.40.10">
    <property type="entry name" value="Immunoglobulins"/>
    <property type="match status" value="1"/>
</dbReference>
<evidence type="ECO:0000259" key="7">
    <source>
        <dbReference type="Pfam" id="PF22544"/>
    </source>
</evidence>
<dbReference type="Pfam" id="PF22544">
    <property type="entry name" value="HYDIN_VesB_CFA65-like_Ig"/>
    <property type="match status" value="1"/>
</dbReference>
<feature type="compositionally biased region" description="Polar residues" evidence="6">
    <location>
        <begin position="1"/>
        <end position="10"/>
    </location>
</feature>
<gene>
    <name evidence="8" type="ORF">BLNAU_16729</name>
</gene>
<feature type="compositionally biased region" description="Basic residues" evidence="6">
    <location>
        <begin position="259"/>
        <end position="271"/>
    </location>
</feature>
<name>A0ABQ9X837_9EUKA</name>
<comment type="caution">
    <text evidence="8">The sequence shown here is derived from an EMBL/GenBank/DDBJ whole genome shotgun (WGS) entry which is preliminary data.</text>
</comment>
<dbReference type="PANTHER" id="PTHR45912">
    <property type="entry name" value="CILIA- AND FLAGELLA-ASSOCIATED PROTEIN 47"/>
    <property type="match status" value="1"/>
</dbReference>
<feature type="compositionally biased region" description="Basic and acidic residues" evidence="6">
    <location>
        <begin position="283"/>
        <end position="293"/>
    </location>
</feature>
<dbReference type="Proteomes" id="UP001281761">
    <property type="component" value="Unassembled WGS sequence"/>
</dbReference>
<sequence length="413" mass="45537">MGSDNAQANSVLEAVEQEKKNNQKYSDFVTNARQERSLSKKGTAENSLFPTNYDPFTDINLGLDSDQLDTDAPEPLVPRQAEPLFLLNSGQSEVVVKPKIWSQLSDTNTLVKHKYKPNATTAIEQKEVRAQLNPNEISLISIGTRHIDFGRETIIPPGAMAGFDIIFTSDNAQNFTGQIIVQVNGNNLFNVTIAADIIPISLELPVNELFLQHQSLCGRNIQHHQSWKPPSQLPLGNGPDFSPRQLLHRRASGAAPASQRHHTQLVHQRGRGHPDRSSGPCSSRDHPRRADDHRRYRPFDHVDCQHGAIPLQAACHSVENLRIIGEVSEGRAEFVEKQIEFGAFAVGSEITKHATLKNQSKSTVCFFVEKTDPSLSVVPLTGTIPIGGQILLAVTINSSSRASPLLLKRSSQM</sequence>
<feature type="region of interest" description="Disordered" evidence="6">
    <location>
        <begin position="1"/>
        <end position="51"/>
    </location>
</feature>
<evidence type="ECO:0000256" key="3">
    <source>
        <dbReference type="ARBA" id="ARBA00022490"/>
    </source>
</evidence>
<evidence type="ECO:0000256" key="5">
    <source>
        <dbReference type="ARBA" id="ARBA00023273"/>
    </source>
</evidence>
<evidence type="ECO:0000256" key="4">
    <source>
        <dbReference type="ARBA" id="ARBA00023069"/>
    </source>
</evidence>
<evidence type="ECO:0000256" key="1">
    <source>
        <dbReference type="ARBA" id="ARBA00004138"/>
    </source>
</evidence>
<proteinExistence type="predicted"/>
<feature type="region of interest" description="Disordered" evidence="6">
    <location>
        <begin position="222"/>
        <end position="293"/>
    </location>
</feature>
<accession>A0ABQ9X837</accession>
<evidence type="ECO:0000256" key="6">
    <source>
        <dbReference type="SAM" id="MobiDB-lite"/>
    </source>
</evidence>